<evidence type="ECO:0008006" key="3">
    <source>
        <dbReference type="Google" id="ProtNLM"/>
    </source>
</evidence>
<name>A0A8S1AVH1_ARCPL</name>
<proteinExistence type="predicted"/>
<keyword evidence="2" id="KW-1185">Reference proteome</keyword>
<reference evidence="1 2" key="1">
    <citation type="submission" date="2020-04" db="EMBL/GenBank/DDBJ databases">
        <authorList>
            <person name="Wallbank WR R."/>
            <person name="Pardo Diaz C."/>
            <person name="Kozak K."/>
            <person name="Martin S."/>
            <person name="Jiggins C."/>
            <person name="Moest M."/>
            <person name="Warren A I."/>
            <person name="Byers J.R.P. K."/>
            <person name="Montejo-Kovacevich G."/>
            <person name="Yen C E."/>
        </authorList>
    </citation>
    <scope>NUCLEOTIDE SEQUENCE [LARGE SCALE GENOMIC DNA]</scope>
</reference>
<dbReference type="AlphaFoldDB" id="A0A8S1AVH1"/>
<comment type="caution">
    <text evidence="1">The sequence shown here is derived from an EMBL/GenBank/DDBJ whole genome shotgun (WGS) entry which is preliminary data.</text>
</comment>
<organism evidence="1 2">
    <name type="scientific">Arctia plantaginis</name>
    <name type="common">Wood tiger moth</name>
    <name type="synonym">Phalaena plantaginis</name>
    <dbReference type="NCBI Taxonomy" id="874455"/>
    <lineage>
        <taxon>Eukaryota</taxon>
        <taxon>Metazoa</taxon>
        <taxon>Ecdysozoa</taxon>
        <taxon>Arthropoda</taxon>
        <taxon>Hexapoda</taxon>
        <taxon>Insecta</taxon>
        <taxon>Pterygota</taxon>
        <taxon>Neoptera</taxon>
        <taxon>Endopterygota</taxon>
        <taxon>Lepidoptera</taxon>
        <taxon>Glossata</taxon>
        <taxon>Ditrysia</taxon>
        <taxon>Noctuoidea</taxon>
        <taxon>Erebidae</taxon>
        <taxon>Arctiinae</taxon>
        <taxon>Arctia</taxon>
    </lineage>
</organism>
<protein>
    <recommendedName>
        <fullName evidence="3">DDE Tnp4 domain-containing protein</fullName>
    </recommendedName>
</protein>
<dbReference type="Proteomes" id="UP000494106">
    <property type="component" value="Unassembled WGS sequence"/>
</dbReference>
<evidence type="ECO:0000313" key="1">
    <source>
        <dbReference type="EMBL" id="CAB3249176.1"/>
    </source>
</evidence>
<dbReference type="OrthoDB" id="6340111at2759"/>
<gene>
    <name evidence="1" type="ORF">APLA_LOCUS12006</name>
</gene>
<sequence length="199" mass="22720">MSWMQRKSERRHSGDAMCSVADFAIGRKNLSDDKSEMYKTGGGTFCPKTTIVDEKIVALLNPQFKPLPNELDSSAPYYNLDIETQVVSEDEQVGTPQDIFVVLDACFRCDNFFKHKWRVFRKPMECKVETAIDVIKAATCLHNYIIVKRGNYDLDFSQNMAATSVTTRGLASINPTNRRSTSESFQIREKFVNYFNTNN</sequence>
<evidence type="ECO:0000313" key="2">
    <source>
        <dbReference type="Proteomes" id="UP000494106"/>
    </source>
</evidence>
<dbReference type="EMBL" id="CADEBC010000537">
    <property type="protein sequence ID" value="CAB3249176.1"/>
    <property type="molecule type" value="Genomic_DNA"/>
</dbReference>
<accession>A0A8S1AVH1</accession>